<dbReference type="GO" id="GO:0072686">
    <property type="term" value="C:mitotic spindle"/>
    <property type="evidence" value="ECO:0007669"/>
    <property type="project" value="TreeGrafter"/>
</dbReference>
<dbReference type="PANTHER" id="PTHR31940:SF2">
    <property type="entry name" value="SMALL KINETOCHORE-ASSOCIATED PROTEIN"/>
    <property type="match status" value="1"/>
</dbReference>
<organism evidence="2 3">
    <name type="scientific">Pyxicephalus adspersus</name>
    <name type="common">African bullfrog</name>
    <dbReference type="NCBI Taxonomy" id="30357"/>
    <lineage>
        <taxon>Eukaryota</taxon>
        <taxon>Metazoa</taxon>
        <taxon>Chordata</taxon>
        <taxon>Craniata</taxon>
        <taxon>Vertebrata</taxon>
        <taxon>Euteleostomi</taxon>
        <taxon>Amphibia</taxon>
        <taxon>Batrachia</taxon>
        <taxon>Anura</taxon>
        <taxon>Neobatrachia</taxon>
        <taxon>Ranoidea</taxon>
        <taxon>Pyxicephalidae</taxon>
        <taxon>Pyxicephalinae</taxon>
        <taxon>Pyxicephalus</taxon>
    </lineage>
</organism>
<dbReference type="GO" id="GO:0000776">
    <property type="term" value="C:kinetochore"/>
    <property type="evidence" value="ECO:0007669"/>
    <property type="project" value="InterPro"/>
</dbReference>
<gene>
    <name evidence="2" type="ORF">GDO54_005135</name>
</gene>
<dbReference type="AlphaFoldDB" id="A0AAV2ZVF1"/>
<name>A0AAV2ZVF1_PYXAD</name>
<dbReference type="GO" id="GO:0007051">
    <property type="term" value="P:spindle organization"/>
    <property type="evidence" value="ECO:0007669"/>
    <property type="project" value="InterPro"/>
</dbReference>
<proteinExistence type="predicted"/>
<dbReference type="EMBL" id="DYDO01000013">
    <property type="protein sequence ID" value="DBA14123.1"/>
    <property type="molecule type" value="Genomic_DNA"/>
</dbReference>
<comment type="caution">
    <text evidence="2">The sequence shown here is derived from an EMBL/GenBank/DDBJ whole genome shotgun (WGS) entry which is preliminary data.</text>
</comment>
<dbReference type="GO" id="GO:0000070">
    <property type="term" value="P:mitotic sister chromatid segregation"/>
    <property type="evidence" value="ECO:0007669"/>
    <property type="project" value="TreeGrafter"/>
</dbReference>
<dbReference type="GO" id="GO:0035371">
    <property type="term" value="C:microtubule plus-end"/>
    <property type="evidence" value="ECO:0007669"/>
    <property type="project" value="TreeGrafter"/>
</dbReference>
<reference evidence="2" key="1">
    <citation type="thesis" date="2020" institute="ProQuest LLC" country="789 East Eisenhower Parkway, Ann Arbor, MI, USA">
        <title>Comparative Genomics and Chromosome Evolution.</title>
        <authorList>
            <person name="Mudd A.B."/>
        </authorList>
    </citation>
    <scope>NUCLEOTIDE SEQUENCE</scope>
    <source>
        <strain evidence="2">1538</strain>
        <tissue evidence="2">Blood</tissue>
    </source>
</reference>
<protein>
    <submittedName>
        <fullName evidence="2">Uncharacterized protein</fullName>
    </submittedName>
</protein>
<keyword evidence="3" id="KW-1185">Reference proteome</keyword>
<sequence length="236" mass="27351">MEKSKLPILRHQTLKSSDVLLPSAKKPCPQKPVLPLYSKDPNIAFTSTVPDFTMNKVCNNGKKNVPPKRTVPLPRGPVTRYRLESELRDQNQLLEAANNTLHNRLLSAQSTIQEMSEKQDNMQEELKELKQRLEKSLIILESRNIDPVSGEQIIADAEELCKIKEETKTATENLLKELKYFTLTTKEQKRLVQTLKAKWKEAEESRNQFLEEQKAFQTDMEKFRSSLEDTEKWLDL</sequence>
<accession>A0AAV2ZVF1</accession>
<evidence type="ECO:0000313" key="3">
    <source>
        <dbReference type="Proteomes" id="UP001181693"/>
    </source>
</evidence>
<evidence type="ECO:0000256" key="1">
    <source>
        <dbReference type="SAM" id="Coils"/>
    </source>
</evidence>
<dbReference type="PANTHER" id="PTHR31940">
    <property type="entry name" value="SMALL KINETOCHORE-ASSOCIATED PROTEIN"/>
    <property type="match status" value="1"/>
</dbReference>
<dbReference type="GO" id="GO:0034451">
    <property type="term" value="C:centriolar satellite"/>
    <property type="evidence" value="ECO:0007669"/>
    <property type="project" value="TreeGrafter"/>
</dbReference>
<dbReference type="InterPro" id="IPR033373">
    <property type="entry name" value="SKAP"/>
</dbReference>
<dbReference type="Proteomes" id="UP001181693">
    <property type="component" value="Unassembled WGS sequence"/>
</dbReference>
<feature type="coiled-coil region" evidence="1">
    <location>
        <begin position="80"/>
        <end position="143"/>
    </location>
</feature>
<dbReference type="GO" id="GO:0051988">
    <property type="term" value="P:regulation of attachment of spindle microtubules to kinetochore"/>
    <property type="evidence" value="ECO:0007669"/>
    <property type="project" value="InterPro"/>
</dbReference>
<evidence type="ECO:0000313" key="2">
    <source>
        <dbReference type="EMBL" id="DBA14123.1"/>
    </source>
</evidence>
<keyword evidence="1" id="KW-0175">Coiled coil</keyword>